<evidence type="ECO:0000313" key="3">
    <source>
        <dbReference type="EMBL" id="CAF1105222.1"/>
    </source>
</evidence>
<evidence type="ECO:0000313" key="5">
    <source>
        <dbReference type="EMBL" id="CAF3869965.1"/>
    </source>
</evidence>
<dbReference type="AlphaFoldDB" id="A0A814PAH8"/>
<evidence type="ECO:0000313" key="4">
    <source>
        <dbReference type="EMBL" id="CAF3824499.1"/>
    </source>
</evidence>
<dbReference type="EMBL" id="CAJOBC010005620">
    <property type="protein sequence ID" value="CAF3869965.1"/>
    <property type="molecule type" value="Genomic_DNA"/>
</dbReference>
<dbReference type="EMBL" id="CAJOBA010008273">
    <property type="protein sequence ID" value="CAF3824499.1"/>
    <property type="molecule type" value="Genomic_DNA"/>
</dbReference>
<dbReference type="Proteomes" id="UP000681722">
    <property type="component" value="Unassembled WGS sequence"/>
</dbReference>
<feature type="domain" description="PBZ-type" evidence="1">
    <location>
        <begin position="189"/>
        <end position="211"/>
    </location>
</feature>
<dbReference type="Proteomes" id="UP000677228">
    <property type="component" value="Unassembled WGS sequence"/>
</dbReference>
<dbReference type="InterPro" id="IPR019406">
    <property type="entry name" value="APLF_PBZ"/>
</dbReference>
<dbReference type="Pfam" id="PF10283">
    <property type="entry name" value="zf-CCHH"/>
    <property type="match status" value="1"/>
</dbReference>
<protein>
    <recommendedName>
        <fullName evidence="1">PBZ-type domain-containing protein</fullName>
    </recommendedName>
</protein>
<dbReference type="Proteomes" id="UP000663829">
    <property type="component" value="Unassembled WGS sequence"/>
</dbReference>
<accession>A0A814PAH8</accession>
<evidence type="ECO:0000259" key="1">
    <source>
        <dbReference type="Pfam" id="PF10283"/>
    </source>
</evidence>
<reference evidence="3" key="1">
    <citation type="submission" date="2021-02" db="EMBL/GenBank/DDBJ databases">
        <authorList>
            <person name="Nowell W R."/>
        </authorList>
    </citation>
    <scope>NUCLEOTIDE SEQUENCE</scope>
</reference>
<gene>
    <name evidence="3" type="ORF">GPM918_LOCUS18951</name>
    <name evidence="2" type="ORF">OVA965_LOCUS17297</name>
    <name evidence="5" type="ORF">SRO942_LOCUS18953</name>
    <name evidence="4" type="ORF">TMI583_LOCUS17310</name>
</gene>
<name>A0A814PAH8_9BILA</name>
<dbReference type="Proteomes" id="UP000682733">
    <property type="component" value="Unassembled WGS sequence"/>
</dbReference>
<organism evidence="3 6">
    <name type="scientific">Didymodactylos carnosus</name>
    <dbReference type="NCBI Taxonomy" id="1234261"/>
    <lineage>
        <taxon>Eukaryota</taxon>
        <taxon>Metazoa</taxon>
        <taxon>Spiralia</taxon>
        <taxon>Gnathifera</taxon>
        <taxon>Rotifera</taxon>
        <taxon>Eurotatoria</taxon>
        <taxon>Bdelloidea</taxon>
        <taxon>Philodinida</taxon>
        <taxon>Philodinidae</taxon>
        <taxon>Didymodactylos</taxon>
    </lineage>
</organism>
<dbReference type="EMBL" id="CAJNOQ010005618">
    <property type="protein sequence ID" value="CAF1105222.1"/>
    <property type="molecule type" value="Genomic_DNA"/>
</dbReference>
<comment type="caution">
    <text evidence="3">The sequence shown here is derived from an EMBL/GenBank/DDBJ whole genome shotgun (WGS) entry which is preliminary data.</text>
</comment>
<evidence type="ECO:0000313" key="2">
    <source>
        <dbReference type="EMBL" id="CAF1058620.1"/>
    </source>
</evidence>
<sequence>MACNKFSSSASKQQSCRDCFKTKLEPVSSIAVYQQTRSSPWSMNLQSHDKSQTACNYFLPSPWQQHKCRECFQGKDAHAIAPLFPVTVETSETIRPPVRKPLMTNQVIPTTESTPAAFHEPSSAREEHVLLAESNTIYTTGDYSVSDFTDDSISSIDDNCDSTSASIPIKPVHIKMDIEAKKLSQHLTPCRYGSKCYRRNQMHFEQYSHPEPLKRPDEPQQYRPEANMEHVEKRKTIIERIMTSIIHLKNRNNYFENENDKLYSNILKMTENKEMLHQELSHDIDKREKCTVEHKQIFTIDCNTPFYRGLNALSKPYCEIVIPQNTNEFSVCSDLLNLTIETHGNKFGTICGKDPTEFIITKISRIENAELWREYCLKKVRTTVEIVLPAKTLLVNKDFHV</sequence>
<proteinExistence type="predicted"/>
<keyword evidence="6" id="KW-1185">Reference proteome</keyword>
<dbReference type="OrthoDB" id="416496at2759"/>
<evidence type="ECO:0000313" key="6">
    <source>
        <dbReference type="Proteomes" id="UP000663829"/>
    </source>
</evidence>
<dbReference type="EMBL" id="CAJNOK010008257">
    <property type="protein sequence ID" value="CAF1058620.1"/>
    <property type="molecule type" value="Genomic_DNA"/>
</dbReference>